<name>A0A6A6IP39_9PLEO</name>
<dbReference type="AlphaFoldDB" id="A0A6A6IP39"/>
<comment type="function">
    <text evidence="6">Accessory subunit of the DNA polymerase alpha complex (also known as the alpha DNA polymerase-primase complex) which plays an essential role in the initiation of DNA synthesis.</text>
</comment>
<dbReference type="Pfam" id="PF22062">
    <property type="entry name" value="OB_DPOA2"/>
    <property type="match status" value="1"/>
</dbReference>
<dbReference type="InterPro" id="IPR007185">
    <property type="entry name" value="DNA_pol_a/d/e_bsu"/>
</dbReference>
<sequence>MDDSTVELTERFERYCDTKDHEVPSDVLTELQLMLRLYSISPEELDFKWQAYSMKIGGEENRLDLKMARDFKKNIQDALERESRGKAQQRHDAKKVAPTPRPAKGADMYDMLEGLVQNTPRPGAMKGVNGSTVKRKSNFETPASKASKNHEMSSPGGVLTPTGEINGGPVFDFASRASAGDITEQLNGDISLPDPPEEPPSEARIKLKANTDMSKFSYKTMAMKLSEASEVLDDRIDEFRQLLQEHLNLDDSAFGNPSLQSPSEVIAVGRICSDTSEGKLNTASIVLEGSRRWGSGRRVPLRLDTVTSYNFFPGQIVALRGTNASGDTFVVSEILSLPLLIQPASRPDELDLYNSRYLDTPESDPSNPRPLTIFIASGPYTTDQNLDFVPLQTLLDNAANACADSIILVGPFLDAEHPLIRTGDFDLPPHVTSPDQATMTDVFRHYISSAIQSFLQRVPTCNVILVPSLRDAHHHHAAFPQDKFIKKDLGLGPAGKMVQCVTNPMTLSMNEFIVGMSSLDILDMLRREEVVGGKARAVNLYERAARNVIEQRNFLPLFPPMAREKMGAPAPVEEKVFKNGAAANGEADVEEDQAPSPFLPLGTMLDISYLKLGEMLNVRPDILITPSVLQGCVKVVESVLVINPGTLSKRRAAGTYARMVIQPANVSAEERKKGFAVAHKLWERARVDIVRI</sequence>
<dbReference type="GeneID" id="54579007"/>
<evidence type="ECO:0000259" key="8">
    <source>
        <dbReference type="Pfam" id="PF04042"/>
    </source>
</evidence>
<dbReference type="InterPro" id="IPR054300">
    <property type="entry name" value="OB_DPOA2"/>
</dbReference>
<dbReference type="EMBL" id="ML987192">
    <property type="protein sequence ID" value="KAF2252295.1"/>
    <property type="molecule type" value="Genomic_DNA"/>
</dbReference>
<comment type="subcellular location">
    <subcellularLocation>
        <location evidence="1 6">Nucleus</location>
    </subcellularLocation>
</comment>
<accession>A0A6A6IP39</accession>
<evidence type="ECO:0000256" key="6">
    <source>
        <dbReference type="PIRNR" id="PIRNR018300"/>
    </source>
</evidence>
<evidence type="ECO:0000313" key="10">
    <source>
        <dbReference type="EMBL" id="KAF2252295.1"/>
    </source>
</evidence>
<feature type="region of interest" description="Disordered" evidence="7">
    <location>
        <begin position="79"/>
        <end position="156"/>
    </location>
</feature>
<evidence type="ECO:0000313" key="11">
    <source>
        <dbReference type="Proteomes" id="UP000800094"/>
    </source>
</evidence>
<evidence type="ECO:0000259" key="9">
    <source>
        <dbReference type="Pfam" id="PF22062"/>
    </source>
</evidence>
<reference evidence="10" key="1">
    <citation type="journal article" date="2020" name="Stud. Mycol.">
        <title>101 Dothideomycetes genomes: a test case for predicting lifestyles and emergence of pathogens.</title>
        <authorList>
            <person name="Haridas S."/>
            <person name="Albert R."/>
            <person name="Binder M."/>
            <person name="Bloem J."/>
            <person name="Labutti K."/>
            <person name="Salamov A."/>
            <person name="Andreopoulos B."/>
            <person name="Baker S."/>
            <person name="Barry K."/>
            <person name="Bills G."/>
            <person name="Bluhm B."/>
            <person name="Cannon C."/>
            <person name="Castanera R."/>
            <person name="Culley D."/>
            <person name="Daum C."/>
            <person name="Ezra D."/>
            <person name="Gonzalez J."/>
            <person name="Henrissat B."/>
            <person name="Kuo A."/>
            <person name="Liang C."/>
            <person name="Lipzen A."/>
            <person name="Lutzoni F."/>
            <person name="Magnuson J."/>
            <person name="Mondo S."/>
            <person name="Nolan M."/>
            <person name="Ohm R."/>
            <person name="Pangilinan J."/>
            <person name="Park H.-J."/>
            <person name="Ramirez L."/>
            <person name="Alfaro M."/>
            <person name="Sun H."/>
            <person name="Tritt A."/>
            <person name="Yoshinaga Y."/>
            <person name="Zwiers L.-H."/>
            <person name="Turgeon B."/>
            <person name="Goodwin S."/>
            <person name="Spatafora J."/>
            <person name="Crous P."/>
            <person name="Grigoriev I."/>
        </authorList>
    </citation>
    <scope>NUCLEOTIDE SEQUENCE</scope>
    <source>
        <strain evidence="10">CBS 122368</strain>
    </source>
</reference>
<dbReference type="RefSeq" id="XP_033687299.1">
    <property type="nucleotide sequence ID" value="XM_033825677.1"/>
</dbReference>
<dbReference type="GO" id="GO:0006270">
    <property type="term" value="P:DNA replication initiation"/>
    <property type="evidence" value="ECO:0007669"/>
    <property type="project" value="TreeGrafter"/>
</dbReference>
<evidence type="ECO:0000256" key="7">
    <source>
        <dbReference type="SAM" id="MobiDB-lite"/>
    </source>
</evidence>
<dbReference type="GO" id="GO:0005658">
    <property type="term" value="C:alpha DNA polymerase:primase complex"/>
    <property type="evidence" value="ECO:0007669"/>
    <property type="project" value="TreeGrafter"/>
</dbReference>
<dbReference type="OrthoDB" id="336885at2759"/>
<evidence type="ECO:0000256" key="5">
    <source>
        <dbReference type="ARBA" id="ARBA00023242"/>
    </source>
</evidence>
<keyword evidence="4 6" id="KW-0235">DNA replication</keyword>
<dbReference type="InterPro" id="IPR016722">
    <property type="entry name" value="DNA_pol_alpha_bsu"/>
</dbReference>
<dbReference type="Proteomes" id="UP000800094">
    <property type="component" value="Unassembled WGS sequence"/>
</dbReference>
<organism evidence="10 11">
    <name type="scientific">Trematosphaeria pertusa</name>
    <dbReference type="NCBI Taxonomy" id="390896"/>
    <lineage>
        <taxon>Eukaryota</taxon>
        <taxon>Fungi</taxon>
        <taxon>Dikarya</taxon>
        <taxon>Ascomycota</taxon>
        <taxon>Pezizomycotina</taxon>
        <taxon>Dothideomycetes</taxon>
        <taxon>Pleosporomycetidae</taxon>
        <taxon>Pleosporales</taxon>
        <taxon>Massarineae</taxon>
        <taxon>Trematosphaeriaceae</taxon>
        <taxon>Trematosphaeria</taxon>
    </lineage>
</organism>
<feature type="domain" description="DNA polymerase alpha/delta/epsilon subunit B" evidence="8">
    <location>
        <begin position="373"/>
        <end position="630"/>
    </location>
</feature>
<protein>
    <recommendedName>
        <fullName evidence="3 6">DNA polymerase alpha subunit B</fullName>
    </recommendedName>
</protein>
<dbReference type="GO" id="GO:0003677">
    <property type="term" value="F:DNA binding"/>
    <property type="evidence" value="ECO:0007669"/>
    <property type="project" value="InterPro"/>
</dbReference>
<dbReference type="Gene3D" id="3.60.21.60">
    <property type="match status" value="2"/>
</dbReference>
<dbReference type="Pfam" id="PF04042">
    <property type="entry name" value="DNA_pol_E_B"/>
    <property type="match status" value="1"/>
</dbReference>
<dbReference type="FunFam" id="3.60.21.60:FF:000005">
    <property type="entry name" value="DNA polymerase alpha subunit B"/>
    <property type="match status" value="1"/>
</dbReference>
<keyword evidence="5 6" id="KW-0539">Nucleus</keyword>
<evidence type="ECO:0000256" key="3">
    <source>
        <dbReference type="ARBA" id="ARBA00018596"/>
    </source>
</evidence>
<feature type="domain" description="DNA polymerase alpha subunit B OB" evidence="9">
    <location>
        <begin position="229"/>
        <end position="336"/>
    </location>
</feature>
<gene>
    <name evidence="10" type="ORF">BU26DRAFT_479885</name>
</gene>
<dbReference type="PIRSF" id="PIRSF018300">
    <property type="entry name" value="DNA_pol_alph_2"/>
    <property type="match status" value="1"/>
</dbReference>
<feature type="compositionally biased region" description="Basic and acidic residues" evidence="7">
    <location>
        <begin position="79"/>
        <end position="95"/>
    </location>
</feature>
<dbReference type="PANTHER" id="PTHR23061:SF12">
    <property type="entry name" value="DNA POLYMERASE ALPHA SUBUNIT B"/>
    <property type="match status" value="1"/>
</dbReference>
<comment type="similarity">
    <text evidence="2 6">Belongs to the DNA polymerase alpha subunit B family.</text>
</comment>
<evidence type="ECO:0000256" key="1">
    <source>
        <dbReference type="ARBA" id="ARBA00004123"/>
    </source>
</evidence>
<evidence type="ECO:0000256" key="2">
    <source>
        <dbReference type="ARBA" id="ARBA00007299"/>
    </source>
</evidence>
<keyword evidence="11" id="KW-1185">Reference proteome</keyword>
<dbReference type="PANTHER" id="PTHR23061">
    <property type="entry name" value="DNA POLYMERASE 2 ALPHA 70 KDA SUBUNIT"/>
    <property type="match status" value="1"/>
</dbReference>
<proteinExistence type="inferred from homology"/>
<evidence type="ECO:0000256" key="4">
    <source>
        <dbReference type="ARBA" id="ARBA00022705"/>
    </source>
</evidence>